<keyword evidence="8" id="KW-1185">Reference proteome</keyword>
<feature type="transmembrane region" description="Helical" evidence="6">
    <location>
        <begin position="93"/>
        <end position="111"/>
    </location>
</feature>
<evidence type="ECO:0000256" key="1">
    <source>
        <dbReference type="ARBA" id="ARBA00004141"/>
    </source>
</evidence>
<evidence type="ECO:0000256" key="2">
    <source>
        <dbReference type="ARBA" id="ARBA00022692"/>
    </source>
</evidence>
<sequence>MPVSTSTILRLVNFIAAIFMIIGGVSLILNGGFPNFILGVYSILFGLITILFEVKLPKMITQFASFMFSLLGRALFYIFMGCIILNYNALSMASGIIIIIIGVIFGICHFVPSVAPPDNMSPSAFEKSFGLNPYQQQPQQSTQQPPPQPMSSPYQNSNPVVNSPYPNYSSPVSHAATPPHSYNNNSNYPSMYTPHQEVTHYPQKTYIQNESHIM</sequence>
<feature type="compositionally biased region" description="Low complexity" evidence="5">
    <location>
        <begin position="169"/>
        <end position="192"/>
    </location>
</feature>
<evidence type="ECO:0000256" key="6">
    <source>
        <dbReference type="SAM" id="Phobius"/>
    </source>
</evidence>
<feature type="transmembrane region" description="Helical" evidence="6">
    <location>
        <begin position="35"/>
        <end position="54"/>
    </location>
</feature>
<feature type="region of interest" description="Disordered" evidence="5">
    <location>
        <begin position="134"/>
        <end position="156"/>
    </location>
</feature>
<name>A0A1X2IP70_9FUNG</name>
<dbReference type="Pfam" id="PF08507">
    <property type="entry name" value="COPI_assoc"/>
    <property type="match status" value="1"/>
</dbReference>
<dbReference type="InterPro" id="IPR013714">
    <property type="entry name" value="Golgi_TVP15"/>
</dbReference>
<evidence type="ECO:0000256" key="3">
    <source>
        <dbReference type="ARBA" id="ARBA00022989"/>
    </source>
</evidence>
<dbReference type="PANTHER" id="PTHR28128:SF1">
    <property type="entry name" value="GOLGI APPARATUS MEMBRANE PROTEIN TVP15"/>
    <property type="match status" value="1"/>
</dbReference>
<dbReference type="GO" id="GO:0000139">
    <property type="term" value="C:Golgi membrane"/>
    <property type="evidence" value="ECO:0007669"/>
    <property type="project" value="TreeGrafter"/>
</dbReference>
<evidence type="ECO:0000313" key="7">
    <source>
        <dbReference type="EMBL" id="ORZ19817.1"/>
    </source>
</evidence>
<accession>A0A1X2IP70</accession>
<gene>
    <name evidence="7" type="ORF">BCR42DRAFT_390444</name>
</gene>
<dbReference type="GO" id="GO:0016192">
    <property type="term" value="P:vesicle-mediated transport"/>
    <property type="evidence" value="ECO:0007669"/>
    <property type="project" value="TreeGrafter"/>
</dbReference>
<evidence type="ECO:0000256" key="4">
    <source>
        <dbReference type="ARBA" id="ARBA00023136"/>
    </source>
</evidence>
<dbReference type="AlphaFoldDB" id="A0A1X2IP70"/>
<dbReference type="OrthoDB" id="423534at2759"/>
<feature type="transmembrane region" description="Helical" evidence="6">
    <location>
        <begin position="66"/>
        <end position="87"/>
    </location>
</feature>
<proteinExistence type="predicted"/>
<dbReference type="Proteomes" id="UP000193560">
    <property type="component" value="Unassembled WGS sequence"/>
</dbReference>
<organism evidence="7 8">
    <name type="scientific">Absidia repens</name>
    <dbReference type="NCBI Taxonomy" id="90262"/>
    <lineage>
        <taxon>Eukaryota</taxon>
        <taxon>Fungi</taxon>
        <taxon>Fungi incertae sedis</taxon>
        <taxon>Mucoromycota</taxon>
        <taxon>Mucoromycotina</taxon>
        <taxon>Mucoromycetes</taxon>
        <taxon>Mucorales</taxon>
        <taxon>Cunninghamellaceae</taxon>
        <taxon>Absidia</taxon>
    </lineage>
</organism>
<dbReference type="PANTHER" id="PTHR28128">
    <property type="entry name" value="GOLGI APPARATUS MEMBRANE PROTEIN TVP15"/>
    <property type="match status" value="1"/>
</dbReference>
<feature type="region of interest" description="Disordered" evidence="5">
    <location>
        <begin position="169"/>
        <end position="194"/>
    </location>
</feature>
<protein>
    <submittedName>
        <fullName evidence="7">COPI associated protein-domain-containing protein</fullName>
    </submittedName>
</protein>
<dbReference type="EMBL" id="MCGE01000007">
    <property type="protein sequence ID" value="ORZ19817.1"/>
    <property type="molecule type" value="Genomic_DNA"/>
</dbReference>
<comment type="subcellular location">
    <subcellularLocation>
        <location evidence="1">Membrane</location>
        <topology evidence="1">Multi-pass membrane protein</topology>
    </subcellularLocation>
</comment>
<keyword evidence="2 6" id="KW-0812">Transmembrane</keyword>
<feature type="transmembrane region" description="Helical" evidence="6">
    <location>
        <begin position="7"/>
        <end position="29"/>
    </location>
</feature>
<evidence type="ECO:0000313" key="8">
    <source>
        <dbReference type="Proteomes" id="UP000193560"/>
    </source>
</evidence>
<comment type="caution">
    <text evidence="7">The sequence shown here is derived from an EMBL/GenBank/DDBJ whole genome shotgun (WGS) entry which is preliminary data.</text>
</comment>
<keyword evidence="3 6" id="KW-1133">Transmembrane helix</keyword>
<keyword evidence="4 6" id="KW-0472">Membrane</keyword>
<evidence type="ECO:0000256" key="5">
    <source>
        <dbReference type="SAM" id="MobiDB-lite"/>
    </source>
</evidence>
<reference evidence="7 8" key="1">
    <citation type="submission" date="2016-07" db="EMBL/GenBank/DDBJ databases">
        <title>Pervasive Adenine N6-methylation of Active Genes in Fungi.</title>
        <authorList>
            <consortium name="DOE Joint Genome Institute"/>
            <person name="Mondo S.J."/>
            <person name="Dannebaum R.O."/>
            <person name="Kuo R.C."/>
            <person name="Labutti K."/>
            <person name="Haridas S."/>
            <person name="Kuo A."/>
            <person name="Salamov A."/>
            <person name="Ahrendt S.R."/>
            <person name="Lipzen A."/>
            <person name="Sullivan W."/>
            <person name="Andreopoulos W.B."/>
            <person name="Clum A."/>
            <person name="Lindquist E."/>
            <person name="Daum C."/>
            <person name="Ramamoorthy G.K."/>
            <person name="Gryganskyi A."/>
            <person name="Culley D."/>
            <person name="Magnuson J.K."/>
            <person name="James T.Y."/>
            <person name="O'Malley M.A."/>
            <person name="Stajich J.E."/>
            <person name="Spatafora J.W."/>
            <person name="Visel A."/>
            <person name="Grigoriev I.V."/>
        </authorList>
    </citation>
    <scope>NUCLEOTIDE SEQUENCE [LARGE SCALE GENOMIC DNA]</scope>
    <source>
        <strain evidence="7 8">NRRL 1336</strain>
    </source>
</reference>
<feature type="compositionally biased region" description="Low complexity" evidence="5">
    <location>
        <begin position="134"/>
        <end position="143"/>
    </location>
</feature>